<evidence type="ECO:0000313" key="3">
    <source>
        <dbReference type="Proteomes" id="UP000042958"/>
    </source>
</evidence>
<feature type="compositionally biased region" description="Basic residues" evidence="1">
    <location>
        <begin position="60"/>
        <end position="69"/>
    </location>
</feature>
<feature type="region of interest" description="Disordered" evidence="1">
    <location>
        <begin position="60"/>
        <end position="97"/>
    </location>
</feature>
<dbReference type="EMBL" id="CDHK01000017">
    <property type="protein sequence ID" value="CEJ62489.1"/>
    <property type="molecule type" value="Genomic_DNA"/>
</dbReference>
<evidence type="ECO:0000313" key="2">
    <source>
        <dbReference type="EMBL" id="CEJ62489.1"/>
    </source>
</evidence>
<evidence type="ECO:0008006" key="4">
    <source>
        <dbReference type="Google" id="ProtNLM"/>
    </source>
</evidence>
<protein>
    <recommendedName>
        <fullName evidence="4">Myb-like domain-containing protein</fullName>
    </recommendedName>
</protein>
<dbReference type="Proteomes" id="UP000042958">
    <property type="component" value="Unassembled WGS sequence"/>
</dbReference>
<dbReference type="OrthoDB" id="4265129at2759"/>
<dbReference type="AlphaFoldDB" id="A0A0F7U0Q7"/>
<evidence type="ECO:0000256" key="1">
    <source>
        <dbReference type="SAM" id="MobiDB-lite"/>
    </source>
</evidence>
<keyword evidence="3" id="KW-1185">Reference proteome</keyword>
<proteinExistence type="predicted"/>
<gene>
    <name evidence="2" type="ORF">PMG11_10986</name>
</gene>
<organism evidence="2 3">
    <name type="scientific">Penicillium brasilianum</name>
    <dbReference type="NCBI Taxonomy" id="104259"/>
    <lineage>
        <taxon>Eukaryota</taxon>
        <taxon>Fungi</taxon>
        <taxon>Dikarya</taxon>
        <taxon>Ascomycota</taxon>
        <taxon>Pezizomycotina</taxon>
        <taxon>Eurotiomycetes</taxon>
        <taxon>Eurotiomycetidae</taxon>
        <taxon>Eurotiales</taxon>
        <taxon>Aspergillaceae</taxon>
        <taxon>Penicillium</taxon>
    </lineage>
</organism>
<sequence>MYSRSATGWSEWEEDNLLPWLEENSELPWTDRAQAYSKQFGVSRSVESLRGKKYHILRKRRLGRARRTPRTPTSMTRGKNRLLKVTDDNTQGSLSSNDSIDRSMVGHWLQGIPEVAQNSAKTQALPSAELSTCGKNAFVFGSIKH</sequence>
<name>A0A0F7U0Q7_PENBI</name>
<accession>A0A0F7U0Q7</accession>
<reference evidence="3" key="1">
    <citation type="journal article" date="2015" name="Genome Announc.">
        <title>Draft genome sequence of the fungus Penicillium brasilianum MG11.</title>
        <authorList>
            <person name="Horn F."/>
            <person name="Linde J."/>
            <person name="Mattern D.J."/>
            <person name="Walther G."/>
            <person name="Guthke R."/>
            <person name="Brakhage A.A."/>
            <person name="Valiante V."/>
        </authorList>
    </citation>
    <scope>NUCLEOTIDE SEQUENCE [LARGE SCALE GENOMIC DNA]</scope>
    <source>
        <strain evidence="3">MG11</strain>
    </source>
</reference>
<feature type="compositionally biased region" description="Polar residues" evidence="1">
    <location>
        <begin position="88"/>
        <end position="97"/>
    </location>
</feature>